<dbReference type="GeneID" id="19901768"/>
<dbReference type="EMBL" id="JH767572">
    <property type="protein sequence ID" value="EON65220.1"/>
    <property type="molecule type" value="Genomic_DNA"/>
</dbReference>
<comment type="similarity">
    <text evidence="1">Belongs to the beta-lactamase family.</text>
</comment>
<dbReference type="STRING" id="1168221.R7YTK3"/>
<dbReference type="Gene3D" id="3.40.710.10">
    <property type="entry name" value="DD-peptidase/beta-lactamase superfamily"/>
    <property type="match status" value="1"/>
</dbReference>
<dbReference type="AlphaFoldDB" id="R7YTK3"/>
<feature type="signal peptide" evidence="2">
    <location>
        <begin position="1"/>
        <end position="16"/>
    </location>
</feature>
<dbReference type="Pfam" id="PF26335">
    <property type="entry name" value="ARB_00930_C"/>
    <property type="match status" value="1"/>
</dbReference>
<proteinExistence type="inferred from homology"/>
<keyword evidence="2" id="KW-0732">Signal</keyword>
<protein>
    <submittedName>
        <fullName evidence="5">Uncharacterized protein</fullName>
    </submittedName>
</protein>
<name>R7YTK3_CONA1</name>
<dbReference type="HOGENOM" id="CLU_019706_1_0_1"/>
<dbReference type="Pfam" id="PF00144">
    <property type="entry name" value="Beta-lactamase"/>
    <property type="match status" value="1"/>
</dbReference>
<accession>R7YTK3</accession>
<gene>
    <name evidence="5" type="ORF">W97_04457</name>
</gene>
<dbReference type="PANTHER" id="PTHR22935">
    <property type="entry name" value="PENICILLIN-BINDING PROTEIN"/>
    <property type="match status" value="1"/>
</dbReference>
<evidence type="ECO:0000256" key="2">
    <source>
        <dbReference type="SAM" id="SignalP"/>
    </source>
</evidence>
<dbReference type="InterPro" id="IPR051478">
    <property type="entry name" value="Beta-lactamase-like_AB/R"/>
</dbReference>
<dbReference type="SUPFAM" id="SSF56601">
    <property type="entry name" value="beta-lactamase/transpeptidase-like"/>
    <property type="match status" value="1"/>
</dbReference>
<evidence type="ECO:0000313" key="5">
    <source>
        <dbReference type="EMBL" id="EON65220.1"/>
    </source>
</evidence>
<dbReference type="OrthoDB" id="5946976at2759"/>
<keyword evidence="6" id="KW-1185">Reference proteome</keyword>
<dbReference type="RefSeq" id="XP_007780537.1">
    <property type="nucleotide sequence ID" value="XM_007782347.1"/>
</dbReference>
<dbReference type="InterPro" id="IPR001466">
    <property type="entry name" value="Beta-lactam-related"/>
</dbReference>
<evidence type="ECO:0000259" key="3">
    <source>
        <dbReference type="Pfam" id="PF00144"/>
    </source>
</evidence>
<feature type="chain" id="PRO_5004461155" evidence="2">
    <location>
        <begin position="17"/>
        <end position="560"/>
    </location>
</feature>
<evidence type="ECO:0000259" key="4">
    <source>
        <dbReference type="Pfam" id="PF26335"/>
    </source>
</evidence>
<dbReference type="eggNOG" id="ENOG502S68R">
    <property type="taxonomic scope" value="Eukaryota"/>
</dbReference>
<dbReference type="Proteomes" id="UP000016924">
    <property type="component" value="Unassembled WGS sequence"/>
</dbReference>
<feature type="domain" description="Beta-lactamase-like ARB-00930-like C-terminal" evidence="4">
    <location>
        <begin position="399"/>
        <end position="543"/>
    </location>
</feature>
<reference evidence="6" key="1">
    <citation type="submission" date="2012-06" db="EMBL/GenBank/DDBJ databases">
        <title>The genome sequence of Coniosporium apollinis CBS 100218.</title>
        <authorList>
            <consortium name="The Broad Institute Genome Sequencing Platform"/>
            <person name="Cuomo C."/>
            <person name="Gorbushina A."/>
            <person name="Noack S."/>
            <person name="Walker B."/>
            <person name="Young S.K."/>
            <person name="Zeng Q."/>
            <person name="Gargeya S."/>
            <person name="Fitzgerald M."/>
            <person name="Haas B."/>
            <person name="Abouelleil A."/>
            <person name="Alvarado L."/>
            <person name="Arachchi H.M."/>
            <person name="Berlin A.M."/>
            <person name="Chapman S.B."/>
            <person name="Goldberg J."/>
            <person name="Griggs A."/>
            <person name="Gujja S."/>
            <person name="Hansen M."/>
            <person name="Howarth C."/>
            <person name="Imamovic A."/>
            <person name="Larimer J."/>
            <person name="McCowan C."/>
            <person name="Montmayeur A."/>
            <person name="Murphy C."/>
            <person name="Neiman D."/>
            <person name="Pearson M."/>
            <person name="Priest M."/>
            <person name="Roberts A."/>
            <person name="Saif S."/>
            <person name="Shea T."/>
            <person name="Sisk P."/>
            <person name="Sykes S."/>
            <person name="Wortman J."/>
            <person name="Nusbaum C."/>
            <person name="Birren B."/>
        </authorList>
    </citation>
    <scope>NUCLEOTIDE SEQUENCE [LARGE SCALE GENOMIC DNA]</scope>
    <source>
        <strain evidence="6">CBS 100218</strain>
    </source>
</reference>
<dbReference type="OMA" id="WEIFRTD"/>
<dbReference type="InterPro" id="IPR012338">
    <property type="entry name" value="Beta-lactam/transpept-like"/>
</dbReference>
<evidence type="ECO:0000313" key="6">
    <source>
        <dbReference type="Proteomes" id="UP000016924"/>
    </source>
</evidence>
<dbReference type="InterPro" id="IPR058664">
    <property type="entry name" value="ARB_00930-like_C"/>
</dbReference>
<evidence type="ECO:0000256" key="1">
    <source>
        <dbReference type="ARBA" id="ARBA00038473"/>
    </source>
</evidence>
<organism evidence="5 6">
    <name type="scientific">Coniosporium apollinis (strain CBS 100218)</name>
    <name type="common">Rock-inhabiting black yeast</name>
    <dbReference type="NCBI Taxonomy" id="1168221"/>
    <lineage>
        <taxon>Eukaryota</taxon>
        <taxon>Fungi</taxon>
        <taxon>Dikarya</taxon>
        <taxon>Ascomycota</taxon>
        <taxon>Pezizomycotina</taxon>
        <taxon>Dothideomycetes</taxon>
        <taxon>Dothideomycetes incertae sedis</taxon>
        <taxon>Coniosporium</taxon>
    </lineage>
</organism>
<feature type="domain" description="Beta-lactamase-related" evidence="3">
    <location>
        <begin position="85"/>
        <end position="377"/>
    </location>
</feature>
<dbReference type="PANTHER" id="PTHR22935:SF95">
    <property type="entry name" value="BETA-LACTAMASE-LIKE 1-RELATED"/>
    <property type="match status" value="1"/>
</dbReference>
<sequence length="560" mass="62448">MLLLALHLMWAALTSATCYEPSVAHPLPEYDADDVLLKRVFAFIDTALTTTAAAPEYASTSFSVEVTSSKESLWSYHHTARVRNASRHDIPEVNGDALYRIASVTKSFTVLGVLYQHVAGNLSLDDSIDTYIEELKGEQEGTIPWKDITLRTLASQLSGIPSDFIAQSDLINRPFDFPYTPEELGFPPASRDDLMKSVKSRAPVFAPNQKSTYSNLAFELLGLAIENATNQTYESYINDAIFKPLNMTKSSLSKPPDSAGIIPFEPHYWGVDVGIQSPTGGIYSSTTDLSKYLRYILTHYNGITSAANWAHPASPSRGLNSFYGMPWEIYQTDRILQKSRRTVRFITKAGGLPGYSSIIMTVPEYDLGITILLAANNDIFGKIQELVTVEVVRAAEQIAIQQLQKRYTGTFASAEPDLNSSVTLVADHRGLVVIEFISNSTDFTNSDLMKYIGAPRDGRYYVQLVPTLLHRDEKAKLGELWRFVVTAERKNGDQDIWDDFCITNIESPTYANVPINEVAFWNGKGKAFDTLELSAFRTNLSRTDDSKTELKPEYQIVMEL</sequence>